<protein>
    <submittedName>
        <fullName evidence="1">Uncharacterized protein</fullName>
    </submittedName>
</protein>
<gene>
    <name evidence="1" type="ordered locus">AM1_0128</name>
</gene>
<dbReference type="STRING" id="329726.AM1_0128"/>
<keyword evidence="2" id="KW-1185">Reference proteome</keyword>
<name>B0C6C0_ACAM1</name>
<dbReference type="KEGG" id="amr:AM1_0128"/>
<dbReference type="EMBL" id="CP000828">
    <property type="protein sequence ID" value="ABW25214.1"/>
    <property type="molecule type" value="Genomic_DNA"/>
</dbReference>
<evidence type="ECO:0000313" key="1">
    <source>
        <dbReference type="EMBL" id="ABW25214.1"/>
    </source>
</evidence>
<reference evidence="1 2" key="1">
    <citation type="journal article" date="2008" name="Proc. Natl. Acad. Sci. U.S.A.">
        <title>Niche adaptation and genome expansion in the chlorophyll d-producing cyanobacterium Acaryochloris marina.</title>
        <authorList>
            <person name="Swingley W.D."/>
            <person name="Chen M."/>
            <person name="Cheung P.C."/>
            <person name="Conrad A.L."/>
            <person name="Dejesa L.C."/>
            <person name="Hao J."/>
            <person name="Honchak B.M."/>
            <person name="Karbach L.E."/>
            <person name="Kurdoglu A."/>
            <person name="Lahiri S."/>
            <person name="Mastrian S.D."/>
            <person name="Miyashita H."/>
            <person name="Page L."/>
            <person name="Ramakrishna P."/>
            <person name="Satoh S."/>
            <person name="Sattley W.M."/>
            <person name="Shimada Y."/>
            <person name="Taylor H.L."/>
            <person name="Tomo T."/>
            <person name="Tsuchiya T."/>
            <person name="Wang Z.T."/>
            <person name="Raymond J."/>
            <person name="Mimuro M."/>
            <person name="Blankenship R.E."/>
            <person name="Touchman J.W."/>
        </authorList>
    </citation>
    <scope>NUCLEOTIDE SEQUENCE [LARGE SCALE GENOMIC DNA]</scope>
    <source>
        <strain evidence="2">MBIC 11017</strain>
    </source>
</reference>
<sequence length="91" mass="10254">MPRSKLSSLTHIRYTVHQDVSEPALQLLQFIAQQKGNATFQQLLIKANNSLETLVELIEELMEMKLIQETDPSKVTFVEDPWEGSPEAAAS</sequence>
<dbReference type="RefSeq" id="WP_010469004.1">
    <property type="nucleotide sequence ID" value="NC_009925.1"/>
</dbReference>
<dbReference type="Proteomes" id="UP000000268">
    <property type="component" value="Chromosome"/>
</dbReference>
<dbReference type="AlphaFoldDB" id="B0C6C0"/>
<proteinExistence type="predicted"/>
<accession>B0C6C0</accession>
<evidence type="ECO:0000313" key="2">
    <source>
        <dbReference type="Proteomes" id="UP000000268"/>
    </source>
</evidence>
<dbReference type="HOGENOM" id="CLU_2420219_0_0_3"/>
<dbReference type="OrthoDB" id="9847758at2"/>
<organism evidence="1 2">
    <name type="scientific">Acaryochloris marina (strain MBIC 11017)</name>
    <dbReference type="NCBI Taxonomy" id="329726"/>
    <lineage>
        <taxon>Bacteria</taxon>
        <taxon>Bacillati</taxon>
        <taxon>Cyanobacteriota</taxon>
        <taxon>Cyanophyceae</taxon>
        <taxon>Acaryochloridales</taxon>
        <taxon>Acaryochloridaceae</taxon>
        <taxon>Acaryochloris</taxon>
    </lineage>
</organism>